<organism evidence="2 3">
    <name type="scientific">Maioricimonas rarisocia</name>
    <dbReference type="NCBI Taxonomy" id="2528026"/>
    <lineage>
        <taxon>Bacteria</taxon>
        <taxon>Pseudomonadati</taxon>
        <taxon>Planctomycetota</taxon>
        <taxon>Planctomycetia</taxon>
        <taxon>Planctomycetales</taxon>
        <taxon>Planctomycetaceae</taxon>
        <taxon>Maioricimonas</taxon>
    </lineage>
</organism>
<keyword evidence="3" id="KW-1185">Reference proteome</keyword>
<dbReference type="OrthoDB" id="282820at2"/>
<dbReference type="InterPro" id="IPR018490">
    <property type="entry name" value="cNMP-bd_dom_sf"/>
</dbReference>
<dbReference type="InterPro" id="IPR000595">
    <property type="entry name" value="cNMP-bd_dom"/>
</dbReference>
<dbReference type="InterPro" id="IPR014710">
    <property type="entry name" value="RmlC-like_jellyroll"/>
</dbReference>
<dbReference type="InterPro" id="IPR050397">
    <property type="entry name" value="Env_Response_Regulators"/>
</dbReference>
<evidence type="ECO:0000313" key="2">
    <source>
        <dbReference type="EMBL" id="QDU36575.1"/>
    </source>
</evidence>
<dbReference type="Pfam" id="PF00027">
    <property type="entry name" value="cNMP_binding"/>
    <property type="match status" value="1"/>
</dbReference>
<dbReference type="PROSITE" id="PS50042">
    <property type="entry name" value="CNMP_BINDING_3"/>
    <property type="match status" value="1"/>
</dbReference>
<dbReference type="PANTHER" id="PTHR24567:SF74">
    <property type="entry name" value="HTH-TYPE TRANSCRIPTIONAL REGULATOR ARCR"/>
    <property type="match status" value="1"/>
</dbReference>
<sequence length="177" mass="19977">MLQNNNNPSQVAQCAVLQDMNEAELEAFFGHVEFRCFEAGETILEEGKSSQYLWIIATGKCQIIKNCGDGVSNTLAVLEPGGVFGEMSFFEEAPHSASVNALTDTETMLLSRAGYDELIESHPSVAYKIASRIVGLVASRLRQMDEWTCRLVDQQDSEERYAEWQDFRNKLYSEWSF</sequence>
<gene>
    <name evidence="2" type="primary">crp_1</name>
    <name evidence="2" type="ORF">Mal4_08620</name>
</gene>
<dbReference type="KEGG" id="mri:Mal4_08620"/>
<name>A0A517Z274_9PLAN</name>
<feature type="domain" description="Cyclic nucleotide-binding" evidence="1">
    <location>
        <begin position="16"/>
        <end position="119"/>
    </location>
</feature>
<evidence type="ECO:0000313" key="3">
    <source>
        <dbReference type="Proteomes" id="UP000320496"/>
    </source>
</evidence>
<dbReference type="Gene3D" id="2.60.120.10">
    <property type="entry name" value="Jelly Rolls"/>
    <property type="match status" value="1"/>
</dbReference>
<dbReference type="SMART" id="SM00100">
    <property type="entry name" value="cNMP"/>
    <property type="match status" value="1"/>
</dbReference>
<dbReference type="EMBL" id="CP036275">
    <property type="protein sequence ID" value="QDU36575.1"/>
    <property type="molecule type" value="Genomic_DNA"/>
</dbReference>
<dbReference type="GO" id="GO:0005829">
    <property type="term" value="C:cytosol"/>
    <property type="evidence" value="ECO:0007669"/>
    <property type="project" value="TreeGrafter"/>
</dbReference>
<accession>A0A517Z274</accession>
<protein>
    <submittedName>
        <fullName evidence="2">cAMP receptor protein</fullName>
    </submittedName>
</protein>
<keyword evidence="2" id="KW-0675">Receptor</keyword>
<dbReference type="PANTHER" id="PTHR24567">
    <property type="entry name" value="CRP FAMILY TRANSCRIPTIONAL REGULATORY PROTEIN"/>
    <property type="match status" value="1"/>
</dbReference>
<reference evidence="2 3" key="1">
    <citation type="submission" date="2019-02" db="EMBL/GenBank/DDBJ databases">
        <title>Deep-cultivation of Planctomycetes and their phenomic and genomic characterization uncovers novel biology.</title>
        <authorList>
            <person name="Wiegand S."/>
            <person name="Jogler M."/>
            <person name="Boedeker C."/>
            <person name="Pinto D."/>
            <person name="Vollmers J."/>
            <person name="Rivas-Marin E."/>
            <person name="Kohn T."/>
            <person name="Peeters S.H."/>
            <person name="Heuer A."/>
            <person name="Rast P."/>
            <person name="Oberbeckmann S."/>
            <person name="Bunk B."/>
            <person name="Jeske O."/>
            <person name="Meyerdierks A."/>
            <person name="Storesund J.E."/>
            <person name="Kallscheuer N."/>
            <person name="Luecker S."/>
            <person name="Lage O.M."/>
            <person name="Pohl T."/>
            <person name="Merkel B.J."/>
            <person name="Hornburger P."/>
            <person name="Mueller R.-W."/>
            <person name="Bruemmer F."/>
            <person name="Labrenz M."/>
            <person name="Spormann A.M."/>
            <person name="Op den Camp H."/>
            <person name="Overmann J."/>
            <person name="Amann R."/>
            <person name="Jetten M.S.M."/>
            <person name="Mascher T."/>
            <person name="Medema M.H."/>
            <person name="Devos D.P."/>
            <person name="Kaster A.-K."/>
            <person name="Ovreas L."/>
            <person name="Rohde M."/>
            <person name="Galperin M.Y."/>
            <person name="Jogler C."/>
        </authorList>
    </citation>
    <scope>NUCLEOTIDE SEQUENCE [LARGE SCALE GENOMIC DNA]</scope>
    <source>
        <strain evidence="2 3">Mal4</strain>
    </source>
</reference>
<dbReference type="AlphaFoldDB" id="A0A517Z274"/>
<dbReference type="GO" id="GO:0003700">
    <property type="term" value="F:DNA-binding transcription factor activity"/>
    <property type="evidence" value="ECO:0007669"/>
    <property type="project" value="TreeGrafter"/>
</dbReference>
<proteinExistence type="predicted"/>
<dbReference type="Proteomes" id="UP000320496">
    <property type="component" value="Chromosome"/>
</dbReference>
<dbReference type="CDD" id="cd00038">
    <property type="entry name" value="CAP_ED"/>
    <property type="match status" value="1"/>
</dbReference>
<dbReference type="SUPFAM" id="SSF51206">
    <property type="entry name" value="cAMP-binding domain-like"/>
    <property type="match status" value="1"/>
</dbReference>
<evidence type="ECO:0000259" key="1">
    <source>
        <dbReference type="PROSITE" id="PS50042"/>
    </source>
</evidence>
<dbReference type="RefSeq" id="WP_145367220.1">
    <property type="nucleotide sequence ID" value="NZ_CP036275.1"/>
</dbReference>